<evidence type="ECO:0000259" key="4">
    <source>
        <dbReference type="PROSITE" id="PS51379"/>
    </source>
</evidence>
<dbReference type="EMBL" id="MJAT01000012">
    <property type="protein sequence ID" value="OEH85965.1"/>
    <property type="molecule type" value="Genomic_DNA"/>
</dbReference>
<dbReference type="Proteomes" id="UP000095255">
    <property type="component" value="Unassembled WGS sequence"/>
</dbReference>
<accession>A0A1E5L742</accession>
<evidence type="ECO:0000256" key="2">
    <source>
        <dbReference type="ARBA" id="ARBA00023004"/>
    </source>
</evidence>
<dbReference type="GO" id="GO:0046872">
    <property type="term" value="F:metal ion binding"/>
    <property type="evidence" value="ECO:0007669"/>
    <property type="project" value="UniProtKB-KW"/>
</dbReference>
<dbReference type="PROSITE" id="PS51379">
    <property type="entry name" value="4FE4S_FER_2"/>
    <property type="match status" value="3"/>
</dbReference>
<proteinExistence type="predicted"/>
<dbReference type="GO" id="GO:0051536">
    <property type="term" value="F:iron-sulfur cluster binding"/>
    <property type="evidence" value="ECO:0007669"/>
    <property type="project" value="UniProtKB-KW"/>
</dbReference>
<dbReference type="CDD" id="cd16373">
    <property type="entry name" value="DMSOR_beta_like"/>
    <property type="match status" value="1"/>
</dbReference>
<dbReference type="PROSITE" id="PS00198">
    <property type="entry name" value="4FE4S_FER_1"/>
    <property type="match status" value="1"/>
</dbReference>
<keyword evidence="3" id="KW-0411">Iron-sulfur</keyword>
<dbReference type="OrthoDB" id="9810688at2"/>
<dbReference type="SUPFAM" id="SSF54862">
    <property type="entry name" value="4Fe-4S ferredoxins"/>
    <property type="match status" value="1"/>
</dbReference>
<keyword evidence="1" id="KW-0479">Metal-binding</keyword>
<comment type="caution">
    <text evidence="5">The sequence shown here is derived from an EMBL/GenBank/DDBJ whole genome shotgun (WGS) entry which is preliminary data.</text>
</comment>
<name>A0A1E5L742_9FIRM</name>
<dbReference type="Gene3D" id="3.30.70.20">
    <property type="match status" value="2"/>
</dbReference>
<feature type="domain" description="4Fe-4S ferredoxin-type" evidence="4">
    <location>
        <begin position="134"/>
        <end position="163"/>
    </location>
</feature>
<feature type="domain" description="4Fe-4S ferredoxin-type" evidence="4">
    <location>
        <begin position="20"/>
        <end position="51"/>
    </location>
</feature>
<evidence type="ECO:0000256" key="3">
    <source>
        <dbReference type="ARBA" id="ARBA00023014"/>
    </source>
</evidence>
<keyword evidence="6" id="KW-1185">Reference proteome</keyword>
<reference evidence="5 6" key="1">
    <citation type="submission" date="2016-09" db="EMBL/GenBank/DDBJ databases">
        <title>Desulfuribacillus arsenicus sp. nov., an obligately anaerobic, dissimilatory arsenic- and antimonate-reducing bacterium isolated from anoxic sediments.</title>
        <authorList>
            <person name="Abin C.A."/>
            <person name="Hollibaugh J.T."/>
        </authorList>
    </citation>
    <scope>NUCLEOTIDE SEQUENCE [LARGE SCALE GENOMIC DNA]</scope>
    <source>
        <strain evidence="5 6">MLFW-2</strain>
    </source>
</reference>
<keyword evidence="2" id="KW-0408">Iron</keyword>
<evidence type="ECO:0000313" key="6">
    <source>
        <dbReference type="Proteomes" id="UP000095255"/>
    </source>
</evidence>
<sequence length="166" mass="18490">MFYVINIFKGPQKPLVRPPGALPEDEFLAVCIRCGQCSQVCPYHSIHIADGKKGFSIGTPYLNLREKPCFLCKDFHCIETCPSKALVSIEKQNVKMGLAQIDTTTCNAWLGDECRMCYVSCPFYDKAIQLPDFRRPVISPENCVGCGVCEYVCVKDNPAIKVNPMG</sequence>
<organism evidence="5 6">
    <name type="scientific">Desulfuribacillus stibiiarsenatis</name>
    <dbReference type="NCBI Taxonomy" id="1390249"/>
    <lineage>
        <taxon>Bacteria</taxon>
        <taxon>Bacillati</taxon>
        <taxon>Bacillota</taxon>
        <taxon>Desulfuribacillia</taxon>
        <taxon>Desulfuribacillales</taxon>
        <taxon>Desulfuribacillaceae</taxon>
        <taxon>Desulfuribacillus</taxon>
    </lineage>
</organism>
<feature type="domain" description="4Fe-4S ferredoxin-type" evidence="4">
    <location>
        <begin position="58"/>
        <end position="92"/>
    </location>
</feature>
<dbReference type="Pfam" id="PF12838">
    <property type="entry name" value="Fer4_7"/>
    <property type="match status" value="2"/>
</dbReference>
<dbReference type="InterPro" id="IPR017896">
    <property type="entry name" value="4Fe4S_Fe-S-bd"/>
</dbReference>
<dbReference type="InterPro" id="IPR017900">
    <property type="entry name" value="4Fe4S_Fe_S_CS"/>
</dbReference>
<evidence type="ECO:0000313" key="5">
    <source>
        <dbReference type="EMBL" id="OEH85965.1"/>
    </source>
</evidence>
<protein>
    <recommendedName>
        <fullName evidence="4">4Fe-4S ferredoxin-type domain-containing protein</fullName>
    </recommendedName>
</protein>
<gene>
    <name evidence="5" type="ORF">BHU72_03615</name>
</gene>
<evidence type="ECO:0000256" key="1">
    <source>
        <dbReference type="ARBA" id="ARBA00022723"/>
    </source>
</evidence>
<dbReference type="AlphaFoldDB" id="A0A1E5L742"/>
<dbReference type="STRING" id="1390249.BHU72_03615"/>